<dbReference type="GO" id="GO:0004252">
    <property type="term" value="F:serine-type endopeptidase activity"/>
    <property type="evidence" value="ECO:0007669"/>
    <property type="project" value="InterPro"/>
</dbReference>
<evidence type="ECO:0000259" key="5">
    <source>
        <dbReference type="Pfam" id="PF00082"/>
    </source>
</evidence>
<protein>
    <submittedName>
        <fullName evidence="6">S8 family peptidase</fullName>
    </submittedName>
</protein>
<dbReference type="CDD" id="cd04847">
    <property type="entry name" value="Peptidases_S8_Subtilisin_like_2"/>
    <property type="match status" value="1"/>
</dbReference>
<dbReference type="InterPro" id="IPR036852">
    <property type="entry name" value="Peptidase_S8/S53_dom_sf"/>
</dbReference>
<keyword evidence="4" id="KW-0720">Serine protease</keyword>
<comment type="similarity">
    <text evidence="1">Belongs to the peptidase S8 family.</text>
</comment>
<dbReference type="PRINTS" id="PR00723">
    <property type="entry name" value="SUBTILISIN"/>
</dbReference>
<dbReference type="Proteomes" id="UP000574276">
    <property type="component" value="Unassembled WGS sequence"/>
</dbReference>
<dbReference type="EMBL" id="JACEGA010000001">
    <property type="protein sequence ID" value="MBB2183561.1"/>
    <property type="molecule type" value="Genomic_DNA"/>
</dbReference>
<dbReference type="InterPro" id="IPR050131">
    <property type="entry name" value="Peptidase_S8_subtilisin-like"/>
</dbReference>
<name>A0A839K4G1_9FIRM</name>
<keyword evidence="3" id="KW-0378">Hydrolase</keyword>
<organism evidence="6 7">
    <name type="scientific">Variimorphobacter saccharofermentans</name>
    <dbReference type="NCBI Taxonomy" id="2755051"/>
    <lineage>
        <taxon>Bacteria</taxon>
        <taxon>Bacillati</taxon>
        <taxon>Bacillota</taxon>
        <taxon>Clostridia</taxon>
        <taxon>Lachnospirales</taxon>
        <taxon>Lachnospiraceae</taxon>
        <taxon>Variimorphobacter</taxon>
    </lineage>
</organism>
<dbReference type="GO" id="GO:0006508">
    <property type="term" value="P:proteolysis"/>
    <property type="evidence" value="ECO:0007669"/>
    <property type="project" value="UniProtKB-KW"/>
</dbReference>
<dbReference type="Pfam" id="PF00082">
    <property type="entry name" value="Peptidase_S8"/>
    <property type="match status" value="1"/>
</dbReference>
<evidence type="ECO:0000313" key="7">
    <source>
        <dbReference type="Proteomes" id="UP000574276"/>
    </source>
</evidence>
<evidence type="ECO:0000256" key="4">
    <source>
        <dbReference type="ARBA" id="ARBA00022825"/>
    </source>
</evidence>
<dbReference type="RefSeq" id="WP_228353194.1">
    <property type="nucleotide sequence ID" value="NZ_JACEGA010000001.1"/>
</dbReference>
<sequence>MAFHKKNIFLTNTYEEHSYTSDSTVITKNYKPRIRQEHGEYLLKQLNQVWADEDQRKAMFASIRERQGTYIEVKGAENCDLLFKSLESAKQGIEFLNLRNEEVGEGIVQSATVFIPEGKENYFNDRVQKYLHEETKDGNIRYKELVESIETIQLAVLSSFWIGETKDIPDEVDTWCEFWLRTASGSEINEAKEFYQLCDQYQILHDDNYIVFPEKVIVLLKVNREKIQHLINISGKIAEIRRAPVAAGFYTKMNSGEAKEWIDDLKDRITQSSPESYICILDTGVNKGHPLLENVMADNMIQSANSAWRTNDHEGHGTEMAGICEYFELEPLLTKSENVILNHHLESVKILPDDGTSTDPKLYGAITSDAASIAEIANPSVKRVYCMAVTADKYATKDGSPSSWSAELDKIISGVEDGIKKIFVVSAGNVQTNEIEEVGYTDANVNHPIEDPGQSWNAITVGAYTDKIELNDTCFSGWSPVADVSELSPFSSTSMTWDSKWPIKPEILLEGGNAITDGKNVDINDDLSLLTTHRNPLIRPFSTINATSAATAQAANIAARLMAINPTLWEETVRGLMVHSAEWTDKMRHQFCSDDKKTTGRKNLLRACGYGVASFERAVESLNNSVNMIIQADIQPYCKEGSSYKTKDMHLHKIPWPKDLLVSLENTEVRMKVTLSYYIEPAPEQKGWNNKYRYSSSALRFEVINKNQTKEDFLKRVNAAARGDDKKDKGDGSAGSDRWYLGKDNRDVGSIHSDTWTGAAIDLAESDFIAVYPVIGWWRERHNLGKYNEKMRYALIVTLSTPDEEIDFYTPIETIIEEHIKTAIAIEI</sequence>
<evidence type="ECO:0000256" key="2">
    <source>
        <dbReference type="ARBA" id="ARBA00022670"/>
    </source>
</evidence>
<dbReference type="SUPFAM" id="SSF52743">
    <property type="entry name" value="Subtilisin-like"/>
    <property type="match status" value="1"/>
</dbReference>
<dbReference type="PANTHER" id="PTHR43806">
    <property type="entry name" value="PEPTIDASE S8"/>
    <property type="match status" value="1"/>
</dbReference>
<accession>A0A839K4G1</accession>
<dbReference type="InterPro" id="IPR000209">
    <property type="entry name" value="Peptidase_S8/S53_dom"/>
</dbReference>
<dbReference type="InterPro" id="IPR034074">
    <property type="entry name" value="Y4bN_pept_dom"/>
</dbReference>
<dbReference type="Gene3D" id="3.40.50.200">
    <property type="entry name" value="Peptidase S8/S53 domain"/>
    <property type="match status" value="1"/>
</dbReference>
<proteinExistence type="inferred from homology"/>
<evidence type="ECO:0000313" key="6">
    <source>
        <dbReference type="EMBL" id="MBB2183561.1"/>
    </source>
</evidence>
<reference evidence="6 7" key="1">
    <citation type="submission" date="2020-07" db="EMBL/GenBank/DDBJ databases">
        <title>Characterization and genome sequencing of isolate MD1, a novel member within the family Lachnospiraceae.</title>
        <authorList>
            <person name="Rettenmaier R."/>
            <person name="Di Bello L."/>
            <person name="Zinser C."/>
            <person name="Scheitz K."/>
            <person name="Liebl W."/>
            <person name="Zverlov V."/>
        </authorList>
    </citation>
    <scope>NUCLEOTIDE SEQUENCE [LARGE SCALE GENOMIC DNA]</scope>
    <source>
        <strain evidence="6 7">MD1</strain>
    </source>
</reference>
<comment type="caution">
    <text evidence="6">The sequence shown here is derived from an EMBL/GenBank/DDBJ whole genome shotgun (WGS) entry which is preliminary data.</text>
</comment>
<evidence type="ECO:0000256" key="3">
    <source>
        <dbReference type="ARBA" id="ARBA00022801"/>
    </source>
</evidence>
<feature type="domain" description="Peptidase S8/S53" evidence="5">
    <location>
        <begin position="277"/>
        <end position="611"/>
    </location>
</feature>
<dbReference type="InterPro" id="IPR015500">
    <property type="entry name" value="Peptidase_S8_subtilisin-rel"/>
</dbReference>
<keyword evidence="2" id="KW-0645">Protease</keyword>
<dbReference type="AlphaFoldDB" id="A0A839K4G1"/>
<gene>
    <name evidence="6" type="ORF">H0486_11815</name>
</gene>
<evidence type="ECO:0000256" key="1">
    <source>
        <dbReference type="ARBA" id="ARBA00011073"/>
    </source>
</evidence>
<keyword evidence="7" id="KW-1185">Reference proteome</keyword>
<dbReference type="PANTHER" id="PTHR43806:SF11">
    <property type="entry name" value="CEREVISIN-RELATED"/>
    <property type="match status" value="1"/>
</dbReference>